<dbReference type="EMBL" id="JBHUKU010000033">
    <property type="protein sequence ID" value="MFD2465575.1"/>
    <property type="molecule type" value="Genomic_DNA"/>
</dbReference>
<dbReference type="RefSeq" id="WP_345406824.1">
    <property type="nucleotide sequence ID" value="NZ_BAABHG010000021.1"/>
</dbReference>
<organism evidence="3 4">
    <name type="scientific">Amycolatopsis samaneae</name>
    <dbReference type="NCBI Taxonomy" id="664691"/>
    <lineage>
        <taxon>Bacteria</taxon>
        <taxon>Bacillati</taxon>
        <taxon>Actinomycetota</taxon>
        <taxon>Actinomycetes</taxon>
        <taxon>Pseudonocardiales</taxon>
        <taxon>Pseudonocardiaceae</taxon>
        <taxon>Amycolatopsis</taxon>
    </lineage>
</organism>
<proteinExistence type="predicted"/>
<feature type="coiled-coil region" evidence="1">
    <location>
        <begin position="208"/>
        <end position="242"/>
    </location>
</feature>
<protein>
    <submittedName>
        <fullName evidence="3">Uncharacterized protein</fullName>
    </submittedName>
</protein>
<gene>
    <name evidence="3" type="ORF">ACFSYJ_43690</name>
</gene>
<dbReference type="Proteomes" id="UP001597419">
    <property type="component" value="Unassembled WGS sequence"/>
</dbReference>
<feature type="region of interest" description="Disordered" evidence="2">
    <location>
        <begin position="299"/>
        <end position="336"/>
    </location>
</feature>
<keyword evidence="1" id="KW-0175">Coiled coil</keyword>
<reference evidence="4" key="1">
    <citation type="journal article" date="2019" name="Int. J. Syst. Evol. Microbiol.">
        <title>The Global Catalogue of Microorganisms (GCM) 10K type strain sequencing project: providing services to taxonomists for standard genome sequencing and annotation.</title>
        <authorList>
            <consortium name="The Broad Institute Genomics Platform"/>
            <consortium name="The Broad Institute Genome Sequencing Center for Infectious Disease"/>
            <person name="Wu L."/>
            <person name="Ma J."/>
        </authorList>
    </citation>
    <scope>NUCLEOTIDE SEQUENCE [LARGE SCALE GENOMIC DNA]</scope>
    <source>
        <strain evidence="4">CGMCC 4.7643</strain>
    </source>
</reference>
<evidence type="ECO:0000313" key="4">
    <source>
        <dbReference type="Proteomes" id="UP001597419"/>
    </source>
</evidence>
<evidence type="ECO:0000313" key="3">
    <source>
        <dbReference type="EMBL" id="MFD2465575.1"/>
    </source>
</evidence>
<evidence type="ECO:0000256" key="2">
    <source>
        <dbReference type="SAM" id="MobiDB-lite"/>
    </source>
</evidence>
<accession>A0ABW5GY31</accession>
<keyword evidence="4" id="KW-1185">Reference proteome</keyword>
<evidence type="ECO:0000256" key="1">
    <source>
        <dbReference type="SAM" id="Coils"/>
    </source>
</evidence>
<name>A0ABW5GY31_9PSEU</name>
<comment type="caution">
    <text evidence="3">The sequence shown here is derived from an EMBL/GenBank/DDBJ whole genome shotgun (WGS) entry which is preliminary data.</text>
</comment>
<sequence>MVTDRTAYQGRGQGILRNLKSTEDFTHKSRLSLEARQLILYLVVVLTDQAGSLTTLITKVRAAYGARDGHWAAHRNAKSLHNLFAKTLGKGAERVPRWNRIDDLLAVFLPPDQLPAVRAVTAYLYGQAESSDTPGFAGQPHTPPWAGEPIVTVETIRAYAPPIVPLDRTDRDTASDDGISGDLDLGLVEAHRELAKRTELLTGITKAFQYEHRRANNLEQQVKDLEDRLGKSEKERLEAVKRAALGLVARDHHRAVCDAYDNLEGRYLQTLRYMIPGADDDILRQIMHGQTQGVRPRGIRIGRVPHPRDATGPQVGATKPFSPRHSRSQPAGGEVVSLDYFPARNPDAV</sequence>